<gene>
    <name evidence="1" type="ORF">QN277_014057</name>
</gene>
<accession>A0AAE1N4S5</accession>
<keyword evidence="2" id="KW-1185">Reference proteome</keyword>
<sequence>MLMSGDTARRKYWCCHRNKLPRFGFGGHGHQRRSSVSCCSLSSTFRIWGPTTSTVTRPYGFLSFQGNMSNLP</sequence>
<organism evidence="1 2">
    <name type="scientific">Acacia crassicarpa</name>
    <name type="common">northern wattle</name>
    <dbReference type="NCBI Taxonomy" id="499986"/>
    <lineage>
        <taxon>Eukaryota</taxon>
        <taxon>Viridiplantae</taxon>
        <taxon>Streptophyta</taxon>
        <taxon>Embryophyta</taxon>
        <taxon>Tracheophyta</taxon>
        <taxon>Spermatophyta</taxon>
        <taxon>Magnoliopsida</taxon>
        <taxon>eudicotyledons</taxon>
        <taxon>Gunneridae</taxon>
        <taxon>Pentapetalae</taxon>
        <taxon>rosids</taxon>
        <taxon>fabids</taxon>
        <taxon>Fabales</taxon>
        <taxon>Fabaceae</taxon>
        <taxon>Caesalpinioideae</taxon>
        <taxon>mimosoid clade</taxon>
        <taxon>Acacieae</taxon>
        <taxon>Acacia</taxon>
    </lineage>
</organism>
<name>A0AAE1N4S5_9FABA</name>
<reference evidence="1" key="1">
    <citation type="submission" date="2023-10" db="EMBL/GenBank/DDBJ databases">
        <title>Chromosome-level genome of the transformable northern wattle, Acacia crassicarpa.</title>
        <authorList>
            <person name="Massaro I."/>
            <person name="Sinha N.R."/>
            <person name="Poethig S."/>
            <person name="Leichty A.R."/>
        </authorList>
    </citation>
    <scope>NUCLEOTIDE SEQUENCE</scope>
    <source>
        <strain evidence="1">Acra3RX</strain>
        <tissue evidence="1">Leaf</tissue>
    </source>
</reference>
<dbReference type="AlphaFoldDB" id="A0AAE1N4S5"/>
<evidence type="ECO:0000313" key="1">
    <source>
        <dbReference type="EMBL" id="KAK4282712.1"/>
    </source>
</evidence>
<evidence type="ECO:0000313" key="2">
    <source>
        <dbReference type="Proteomes" id="UP001293593"/>
    </source>
</evidence>
<proteinExistence type="predicted"/>
<dbReference type="EMBL" id="JAWXYG010000002">
    <property type="protein sequence ID" value="KAK4282712.1"/>
    <property type="molecule type" value="Genomic_DNA"/>
</dbReference>
<dbReference type="Proteomes" id="UP001293593">
    <property type="component" value="Unassembled WGS sequence"/>
</dbReference>
<comment type="caution">
    <text evidence="1">The sequence shown here is derived from an EMBL/GenBank/DDBJ whole genome shotgun (WGS) entry which is preliminary data.</text>
</comment>
<protein>
    <submittedName>
        <fullName evidence="1">Uncharacterized protein</fullName>
    </submittedName>
</protein>